<name>A0A7W7ILT2_9ACTN</name>
<dbReference type="Proteomes" id="UP001501427">
    <property type="component" value="Unassembled WGS sequence"/>
</dbReference>
<evidence type="ECO:0000313" key="4">
    <source>
        <dbReference type="Proteomes" id="UP000549343"/>
    </source>
</evidence>
<dbReference type="EMBL" id="BAAAHD010000037">
    <property type="protein sequence ID" value="GAA0575396.1"/>
    <property type="molecule type" value="Genomic_DNA"/>
</dbReference>
<reference evidence="2" key="1">
    <citation type="journal article" date="2014" name="Int. J. Syst. Evol. Microbiol.">
        <title>Complete genome of a new Firmicutes species belonging to the dominant human colonic microbiota ('Ruminococcus bicirculans') reveals two chromosomes and a selective capacity to utilize plant glucans.</title>
        <authorList>
            <consortium name="NISC Comparative Sequencing Program"/>
            <person name="Wegmann U."/>
            <person name="Louis P."/>
            <person name="Goesmann A."/>
            <person name="Henrissat B."/>
            <person name="Duncan S.H."/>
            <person name="Flint H.J."/>
        </authorList>
    </citation>
    <scope>NUCLEOTIDE SEQUENCE</scope>
    <source>
        <strain evidence="2">JCM 10667</strain>
    </source>
</reference>
<accession>A0A7W7ILT2</accession>
<evidence type="ECO:0000256" key="1">
    <source>
        <dbReference type="SAM" id="MobiDB-lite"/>
    </source>
</evidence>
<dbReference type="EMBL" id="JACHMV010000001">
    <property type="protein sequence ID" value="MBB4779028.1"/>
    <property type="molecule type" value="Genomic_DNA"/>
</dbReference>
<keyword evidence="5" id="KW-1185">Reference proteome</keyword>
<feature type="region of interest" description="Disordered" evidence="1">
    <location>
        <begin position="53"/>
        <end position="74"/>
    </location>
</feature>
<comment type="caution">
    <text evidence="3">The sequence shown here is derived from an EMBL/GenBank/DDBJ whole genome shotgun (WGS) entry which is preliminary data.</text>
</comment>
<proteinExistence type="predicted"/>
<organism evidence="3 4">
    <name type="scientific">Actinomadura livida</name>
    <dbReference type="NCBI Taxonomy" id="79909"/>
    <lineage>
        <taxon>Bacteria</taxon>
        <taxon>Bacillati</taxon>
        <taxon>Actinomycetota</taxon>
        <taxon>Actinomycetes</taxon>
        <taxon>Streptosporangiales</taxon>
        <taxon>Thermomonosporaceae</taxon>
        <taxon>Actinomadura</taxon>
    </lineage>
</organism>
<sequence length="74" mass="9055">MWLWLVVGFFVLLFGFGAVYDWRLRRRGHRLRDGAQLMGEARENRRDMRAWYRGSHGHSGEDLSWTAEKRRYRR</sequence>
<gene>
    <name evidence="3" type="ORF">F4557_007446</name>
    <name evidence="2" type="ORF">GCM10009546_42480</name>
</gene>
<reference evidence="5" key="2">
    <citation type="journal article" date="2019" name="Int. J. Syst. Evol. Microbiol.">
        <title>The Global Catalogue of Microorganisms (GCM) 10K type strain sequencing project: providing services to taxonomists for standard genome sequencing and annotation.</title>
        <authorList>
            <consortium name="The Broad Institute Genomics Platform"/>
            <consortium name="The Broad Institute Genome Sequencing Center for Infectious Disease"/>
            <person name="Wu L."/>
            <person name="Ma J."/>
        </authorList>
    </citation>
    <scope>NUCLEOTIDE SEQUENCE [LARGE SCALE GENOMIC DNA]</scope>
    <source>
        <strain evidence="5">JCM 10667</strain>
    </source>
</reference>
<dbReference type="AlphaFoldDB" id="A0A7W7ILT2"/>
<protein>
    <submittedName>
        <fullName evidence="3">Uncharacterized protein</fullName>
    </submittedName>
</protein>
<reference evidence="3 4" key="3">
    <citation type="submission" date="2020-08" db="EMBL/GenBank/DDBJ databases">
        <title>Sequencing the genomes of 1000 actinobacteria strains.</title>
        <authorList>
            <person name="Klenk H.-P."/>
        </authorList>
    </citation>
    <scope>NUCLEOTIDE SEQUENCE [LARGE SCALE GENOMIC DNA]</scope>
    <source>
        <strain evidence="3 4">DSM 44772</strain>
    </source>
</reference>
<dbReference type="Proteomes" id="UP000549343">
    <property type="component" value="Unassembled WGS sequence"/>
</dbReference>
<reference evidence="2" key="4">
    <citation type="submission" date="2023-12" db="EMBL/GenBank/DDBJ databases">
        <authorList>
            <person name="Sun Q."/>
            <person name="Inoue M."/>
        </authorList>
    </citation>
    <scope>NUCLEOTIDE SEQUENCE</scope>
    <source>
        <strain evidence="2">JCM 10667</strain>
    </source>
</reference>
<evidence type="ECO:0000313" key="5">
    <source>
        <dbReference type="Proteomes" id="UP001501427"/>
    </source>
</evidence>
<evidence type="ECO:0000313" key="3">
    <source>
        <dbReference type="EMBL" id="MBB4779028.1"/>
    </source>
</evidence>
<evidence type="ECO:0000313" key="2">
    <source>
        <dbReference type="EMBL" id="GAA0575396.1"/>
    </source>
</evidence>